<proteinExistence type="predicted"/>
<dbReference type="Proteomes" id="UP000242715">
    <property type="component" value="Unassembled WGS sequence"/>
</dbReference>
<reference evidence="2" key="1">
    <citation type="journal article" date="2017" name="Front. Plant Sci.">
        <title>Climate Clever Clovers: New Paradigm to Reduce the Environmental Footprint of Ruminants by Breeding Low Methanogenic Forages Utilizing Haplotype Variation.</title>
        <authorList>
            <person name="Kaur P."/>
            <person name="Appels R."/>
            <person name="Bayer P.E."/>
            <person name="Keeble-Gagnere G."/>
            <person name="Wang J."/>
            <person name="Hirakawa H."/>
            <person name="Shirasawa K."/>
            <person name="Vercoe P."/>
            <person name="Stefanova K."/>
            <person name="Durmic Z."/>
            <person name="Nichols P."/>
            <person name="Revell C."/>
            <person name="Isobe S.N."/>
            <person name="Edwards D."/>
            <person name="Erskine W."/>
        </authorList>
    </citation>
    <scope>NUCLEOTIDE SEQUENCE [LARGE SCALE GENOMIC DNA]</scope>
    <source>
        <strain evidence="2">cv. Daliak</strain>
    </source>
</reference>
<organism evidence="1 2">
    <name type="scientific">Trifolium subterraneum</name>
    <name type="common">Subterranean clover</name>
    <dbReference type="NCBI Taxonomy" id="3900"/>
    <lineage>
        <taxon>Eukaryota</taxon>
        <taxon>Viridiplantae</taxon>
        <taxon>Streptophyta</taxon>
        <taxon>Embryophyta</taxon>
        <taxon>Tracheophyta</taxon>
        <taxon>Spermatophyta</taxon>
        <taxon>Magnoliopsida</taxon>
        <taxon>eudicotyledons</taxon>
        <taxon>Gunneridae</taxon>
        <taxon>Pentapetalae</taxon>
        <taxon>rosids</taxon>
        <taxon>fabids</taxon>
        <taxon>Fabales</taxon>
        <taxon>Fabaceae</taxon>
        <taxon>Papilionoideae</taxon>
        <taxon>50 kb inversion clade</taxon>
        <taxon>NPAAA clade</taxon>
        <taxon>Hologalegina</taxon>
        <taxon>IRL clade</taxon>
        <taxon>Trifolieae</taxon>
        <taxon>Trifolium</taxon>
    </lineage>
</organism>
<keyword evidence="2" id="KW-1185">Reference proteome</keyword>
<protein>
    <submittedName>
        <fullName evidence="1">Uncharacterized protein</fullName>
    </submittedName>
</protein>
<dbReference type="OrthoDB" id="10254721at2759"/>
<name>A0A2Z6N7T2_TRISU</name>
<dbReference type="EMBL" id="DF973473">
    <property type="protein sequence ID" value="GAU31935.1"/>
    <property type="molecule type" value="Genomic_DNA"/>
</dbReference>
<gene>
    <name evidence="1" type="ORF">TSUD_288690</name>
</gene>
<accession>A0A2Z6N7T2</accession>
<evidence type="ECO:0000313" key="1">
    <source>
        <dbReference type="EMBL" id="GAU31935.1"/>
    </source>
</evidence>
<dbReference type="AlphaFoldDB" id="A0A2Z6N7T2"/>
<evidence type="ECO:0000313" key="2">
    <source>
        <dbReference type="Proteomes" id="UP000242715"/>
    </source>
</evidence>
<sequence length="74" mass="8390">MEFNLILLFNQIRFFSSTRLSYAQYYGGHQFGAGKTPYSRFANALQCSVAASGSSFAVKRFITWGYQQSVLFVL</sequence>